<evidence type="ECO:0000313" key="1">
    <source>
        <dbReference type="EMBL" id="TDD93026.1"/>
    </source>
</evidence>
<sequence>MATETAAESETRDEHAYARLGALMTRLHTYDLKTALQRRGLIVSNPAKAGCCEQGPQRADTITCKPREDDAHRLWFYSSWGEPIAEADHIIDAAVIIAGRLGAG</sequence>
<dbReference type="EMBL" id="SMKU01000036">
    <property type="protein sequence ID" value="TDD93026.1"/>
    <property type="molecule type" value="Genomic_DNA"/>
</dbReference>
<dbReference type="Proteomes" id="UP000294513">
    <property type="component" value="Unassembled WGS sequence"/>
</dbReference>
<name>A0A4R5C3N9_9ACTN</name>
<organism evidence="1 2">
    <name type="scientific">Actinomadura rubrisoli</name>
    <dbReference type="NCBI Taxonomy" id="2530368"/>
    <lineage>
        <taxon>Bacteria</taxon>
        <taxon>Bacillati</taxon>
        <taxon>Actinomycetota</taxon>
        <taxon>Actinomycetes</taxon>
        <taxon>Streptosporangiales</taxon>
        <taxon>Thermomonosporaceae</taxon>
        <taxon>Actinomadura</taxon>
    </lineage>
</organism>
<gene>
    <name evidence="1" type="ORF">E1298_10445</name>
</gene>
<protein>
    <submittedName>
        <fullName evidence="1">Uncharacterized protein</fullName>
    </submittedName>
</protein>
<comment type="caution">
    <text evidence="1">The sequence shown here is derived from an EMBL/GenBank/DDBJ whole genome shotgun (WGS) entry which is preliminary data.</text>
</comment>
<evidence type="ECO:0000313" key="2">
    <source>
        <dbReference type="Proteomes" id="UP000294513"/>
    </source>
</evidence>
<dbReference type="RefSeq" id="WP_131891780.1">
    <property type="nucleotide sequence ID" value="NZ_SMKU01000036.1"/>
</dbReference>
<reference evidence="1 2" key="1">
    <citation type="submission" date="2019-03" db="EMBL/GenBank/DDBJ databases">
        <title>Draft genome sequences of novel Actinobacteria.</title>
        <authorList>
            <person name="Sahin N."/>
            <person name="Ay H."/>
            <person name="Saygin H."/>
        </authorList>
    </citation>
    <scope>NUCLEOTIDE SEQUENCE [LARGE SCALE GENOMIC DNA]</scope>
    <source>
        <strain evidence="1 2">H3C3</strain>
    </source>
</reference>
<keyword evidence="2" id="KW-1185">Reference proteome</keyword>
<proteinExistence type="predicted"/>
<dbReference type="AlphaFoldDB" id="A0A4R5C3N9"/>
<dbReference type="OrthoDB" id="3478678at2"/>
<accession>A0A4R5C3N9</accession>